<accession>A0A2X4U1K3</accession>
<dbReference type="AlphaFoldDB" id="A0A2X4U1K3"/>
<keyword evidence="2" id="KW-1185">Reference proteome</keyword>
<evidence type="ECO:0000313" key="1">
    <source>
        <dbReference type="EMBL" id="SQI26540.1"/>
    </source>
</evidence>
<dbReference type="Proteomes" id="UP000248731">
    <property type="component" value="Chromosome 1"/>
</dbReference>
<sequence length="108" mass="12037">MTPKANANGVEVAGFCDDRDSAAASGGGLLIDFFNQPAFNELTRNFRYTGGSKLALLGNLYARDRTMLVNQAVNGRAVKLFYEINITYLSLSAWRHILIYSSQRPRHH</sequence>
<gene>
    <name evidence="1" type="ORF">NCTC7307_03895</name>
</gene>
<name>A0A2X4U1K3_SALER</name>
<evidence type="ECO:0000313" key="2">
    <source>
        <dbReference type="Proteomes" id="UP000248731"/>
    </source>
</evidence>
<protein>
    <submittedName>
        <fullName evidence="1">Uncharacterized protein</fullName>
    </submittedName>
</protein>
<proteinExistence type="predicted"/>
<dbReference type="EMBL" id="LS483466">
    <property type="protein sequence ID" value="SQI26540.1"/>
    <property type="molecule type" value="Genomic_DNA"/>
</dbReference>
<organism evidence="1 2">
    <name type="scientific">Salmonella enterica subsp. arizonae</name>
    <dbReference type="NCBI Taxonomy" id="59203"/>
    <lineage>
        <taxon>Bacteria</taxon>
        <taxon>Pseudomonadati</taxon>
        <taxon>Pseudomonadota</taxon>
        <taxon>Gammaproteobacteria</taxon>
        <taxon>Enterobacterales</taxon>
        <taxon>Enterobacteriaceae</taxon>
        <taxon>Salmonella</taxon>
    </lineage>
</organism>
<reference evidence="1 2" key="1">
    <citation type="submission" date="2018-06" db="EMBL/GenBank/DDBJ databases">
        <authorList>
            <consortium name="Pathogen Informatics"/>
            <person name="Doyle S."/>
        </authorList>
    </citation>
    <scope>NUCLEOTIDE SEQUENCE [LARGE SCALE GENOMIC DNA]</scope>
    <source>
        <strain evidence="1 2">NCTC7307</strain>
    </source>
</reference>